<dbReference type="Gene3D" id="3.40.640.10">
    <property type="entry name" value="Type I PLP-dependent aspartate aminotransferase-like (Major domain)"/>
    <property type="match status" value="1"/>
</dbReference>
<dbReference type="Pfam" id="PF00155">
    <property type="entry name" value="Aminotran_1_2"/>
    <property type="match status" value="1"/>
</dbReference>
<keyword evidence="5 7" id="KW-0663">Pyridoxal phosphate</keyword>
<feature type="domain" description="Aminotransferase class I/classII large" evidence="9">
    <location>
        <begin position="183"/>
        <end position="531"/>
    </location>
</feature>
<evidence type="ECO:0000256" key="4">
    <source>
        <dbReference type="ARBA" id="ARBA00022679"/>
    </source>
</evidence>
<name>A0A8H7VIU0_9FUNG</name>
<organism evidence="10 11">
    <name type="scientific">Circinella minor</name>
    <dbReference type="NCBI Taxonomy" id="1195481"/>
    <lineage>
        <taxon>Eukaryota</taxon>
        <taxon>Fungi</taxon>
        <taxon>Fungi incertae sedis</taxon>
        <taxon>Mucoromycota</taxon>
        <taxon>Mucoromycotina</taxon>
        <taxon>Mucoromycetes</taxon>
        <taxon>Mucorales</taxon>
        <taxon>Lichtheimiaceae</taxon>
        <taxon>Circinella</taxon>
    </lineage>
</organism>
<proteinExistence type="inferred from homology"/>
<dbReference type="PROSITE" id="PS00599">
    <property type="entry name" value="AA_TRANSFER_CLASS_2"/>
    <property type="match status" value="1"/>
</dbReference>
<comment type="similarity">
    <text evidence="2 7">Belongs to the class-II pyridoxal-phosphate-dependent aminotransferase family.</text>
</comment>
<sequence length="563" mass="62548">MGKGKRAHTISSAPAITSLVSIPRRASGDLVFSLAPSNFLTRPSSLQPPPPLLPLKPPRTLRWTPHTQPKHTYDELEHKLESAPLVTLVLTYLNWFILILLGHLRDFSGKTFKRGEYRHLQVNEGYAPLVSDFDSFYTRRLYMRIRDCWNRPITGVASRTVHLLHRSTQDYNKTFQLNGQVSECLNFASYNYLGFAQNTGPCADAVEKETMERGLISSSPRAEAGSLDIHIQLERLVAEFVGKEAAMVISMGFATNSTTIPALVGKGCLIISDELNHSSIVFGARLSGASVRVFKHNNMQDLHDVLRESISQGQPRIHRPWKKILVVVEGLYSMEGTIANLPALLKLKDQFKFYLYVDEAHSIGAIGEHGGGVCDLYGVDPARVDILMGTFTKSFGAAGGYIAASKNVIDHLKLHNHAYVYAEPISIPVAQQVLTSMTIVCEQEGRWRIQKLLDNSSYFALRLREMGFIVYGDKGSPVIPLLLFNPAKIAAFSRGLLRRGVAVCVVGYPATSIISSRARFCLSASHTKEDIVTNTRVCMYKYGIDQALEIISSVGEKLLLKYH</sequence>
<comment type="cofactor">
    <cofactor evidence="1 7">
        <name>pyridoxal 5'-phosphate</name>
        <dbReference type="ChEBI" id="CHEBI:597326"/>
    </cofactor>
</comment>
<keyword evidence="4" id="KW-0808">Transferase</keyword>
<dbReference type="InterPro" id="IPR004839">
    <property type="entry name" value="Aminotransferase_I/II_large"/>
</dbReference>
<dbReference type="GO" id="GO:0016020">
    <property type="term" value="C:membrane"/>
    <property type="evidence" value="ECO:0007669"/>
    <property type="project" value="GOC"/>
</dbReference>
<dbReference type="CDD" id="cd06454">
    <property type="entry name" value="KBL_like"/>
    <property type="match status" value="1"/>
</dbReference>
<dbReference type="Proteomes" id="UP000646827">
    <property type="component" value="Unassembled WGS sequence"/>
</dbReference>
<dbReference type="InterPro" id="IPR015421">
    <property type="entry name" value="PyrdxlP-dep_Trfase_major"/>
</dbReference>
<accession>A0A8H7VIU0</accession>
<dbReference type="GO" id="GO:0004758">
    <property type="term" value="F:serine C-palmitoyltransferase activity"/>
    <property type="evidence" value="ECO:0007669"/>
    <property type="project" value="UniProtKB-EC"/>
</dbReference>
<dbReference type="InterPro" id="IPR015424">
    <property type="entry name" value="PyrdxlP-dep_Trfase"/>
</dbReference>
<dbReference type="EMBL" id="JAEPRB010000254">
    <property type="protein sequence ID" value="KAG2218063.1"/>
    <property type="molecule type" value="Genomic_DNA"/>
</dbReference>
<dbReference type="PANTHER" id="PTHR13693:SF3">
    <property type="entry name" value="LD36009P"/>
    <property type="match status" value="1"/>
</dbReference>
<keyword evidence="8" id="KW-0472">Membrane</keyword>
<evidence type="ECO:0000259" key="9">
    <source>
        <dbReference type="Pfam" id="PF00155"/>
    </source>
</evidence>
<keyword evidence="11" id="KW-1185">Reference proteome</keyword>
<evidence type="ECO:0000256" key="7">
    <source>
        <dbReference type="RuleBase" id="RU003693"/>
    </source>
</evidence>
<comment type="caution">
    <text evidence="10">The sequence shown here is derived from an EMBL/GenBank/DDBJ whole genome shotgun (WGS) entry which is preliminary data.</text>
</comment>
<reference evidence="10 11" key="1">
    <citation type="submission" date="2020-12" db="EMBL/GenBank/DDBJ databases">
        <title>Metabolic potential, ecology and presence of endohyphal bacteria is reflected in genomic diversity of Mucoromycotina.</title>
        <authorList>
            <person name="Muszewska A."/>
            <person name="Okrasinska A."/>
            <person name="Steczkiewicz K."/>
            <person name="Drgas O."/>
            <person name="Orlowska M."/>
            <person name="Perlinska-Lenart U."/>
            <person name="Aleksandrzak-Piekarczyk T."/>
            <person name="Szatraj K."/>
            <person name="Zielenkiewicz U."/>
            <person name="Pilsyk S."/>
            <person name="Malc E."/>
            <person name="Mieczkowski P."/>
            <person name="Kruszewska J.S."/>
            <person name="Biernat P."/>
            <person name="Pawlowska J."/>
        </authorList>
    </citation>
    <scope>NUCLEOTIDE SEQUENCE [LARGE SCALE GENOMIC DNA]</scope>
    <source>
        <strain evidence="10 11">CBS 142.35</strain>
    </source>
</reference>
<dbReference type="Gene3D" id="3.90.1150.10">
    <property type="entry name" value="Aspartate Aminotransferase, domain 1"/>
    <property type="match status" value="1"/>
</dbReference>
<dbReference type="SUPFAM" id="SSF53383">
    <property type="entry name" value="PLP-dependent transferases"/>
    <property type="match status" value="1"/>
</dbReference>
<feature type="transmembrane region" description="Helical" evidence="8">
    <location>
        <begin position="83"/>
        <end position="104"/>
    </location>
</feature>
<evidence type="ECO:0000256" key="3">
    <source>
        <dbReference type="ARBA" id="ARBA00013220"/>
    </source>
</evidence>
<dbReference type="InterPro" id="IPR015422">
    <property type="entry name" value="PyrdxlP-dep_Trfase_small"/>
</dbReference>
<evidence type="ECO:0000256" key="2">
    <source>
        <dbReference type="ARBA" id="ARBA00008392"/>
    </source>
</evidence>
<evidence type="ECO:0000256" key="5">
    <source>
        <dbReference type="ARBA" id="ARBA00022898"/>
    </source>
</evidence>
<evidence type="ECO:0000313" key="11">
    <source>
        <dbReference type="Proteomes" id="UP000646827"/>
    </source>
</evidence>
<dbReference type="GO" id="GO:0046513">
    <property type="term" value="P:ceramide biosynthetic process"/>
    <property type="evidence" value="ECO:0007669"/>
    <property type="project" value="TreeGrafter"/>
</dbReference>
<dbReference type="InterPro" id="IPR001917">
    <property type="entry name" value="Aminotrans_II_pyridoxalP_BS"/>
</dbReference>
<dbReference type="AlphaFoldDB" id="A0A8H7VIU0"/>
<evidence type="ECO:0000256" key="8">
    <source>
        <dbReference type="SAM" id="Phobius"/>
    </source>
</evidence>
<evidence type="ECO:0000313" key="10">
    <source>
        <dbReference type="EMBL" id="KAG2218063.1"/>
    </source>
</evidence>
<protein>
    <recommendedName>
        <fullName evidence="3">serine C-palmitoyltransferase</fullName>
        <ecNumber evidence="3">2.3.1.50</ecNumber>
    </recommendedName>
</protein>
<dbReference type="EC" id="2.3.1.50" evidence="3"/>
<dbReference type="OrthoDB" id="65434at2759"/>
<keyword evidence="8" id="KW-0812">Transmembrane</keyword>
<keyword evidence="8" id="KW-1133">Transmembrane helix</keyword>
<evidence type="ECO:0000256" key="6">
    <source>
        <dbReference type="ARBA" id="ARBA00048528"/>
    </source>
</evidence>
<dbReference type="GO" id="GO:0046512">
    <property type="term" value="P:sphingosine biosynthetic process"/>
    <property type="evidence" value="ECO:0007669"/>
    <property type="project" value="TreeGrafter"/>
</dbReference>
<dbReference type="GO" id="GO:0017059">
    <property type="term" value="C:serine palmitoyltransferase complex"/>
    <property type="evidence" value="ECO:0007669"/>
    <property type="project" value="TreeGrafter"/>
</dbReference>
<comment type="catalytic activity">
    <reaction evidence="6">
        <text>L-serine + hexadecanoyl-CoA + H(+) = 3-oxosphinganine + CO2 + CoA</text>
        <dbReference type="Rhea" id="RHEA:14761"/>
        <dbReference type="ChEBI" id="CHEBI:15378"/>
        <dbReference type="ChEBI" id="CHEBI:16526"/>
        <dbReference type="ChEBI" id="CHEBI:33384"/>
        <dbReference type="ChEBI" id="CHEBI:57287"/>
        <dbReference type="ChEBI" id="CHEBI:57379"/>
        <dbReference type="ChEBI" id="CHEBI:58299"/>
        <dbReference type="EC" id="2.3.1.50"/>
    </reaction>
</comment>
<dbReference type="GO" id="GO:0030170">
    <property type="term" value="F:pyridoxal phosphate binding"/>
    <property type="evidence" value="ECO:0007669"/>
    <property type="project" value="InterPro"/>
</dbReference>
<evidence type="ECO:0000256" key="1">
    <source>
        <dbReference type="ARBA" id="ARBA00001933"/>
    </source>
</evidence>
<gene>
    <name evidence="10" type="ORF">INT45_007226</name>
</gene>
<dbReference type="InterPro" id="IPR050087">
    <property type="entry name" value="AON_synthase_class-II"/>
</dbReference>
<dbReference type="PANTHER" id="PTHR13693">
    <property type="entry name" value="CLASS II AMINOTRANSFERASE/8-AMINO-7-OXONONANOATE SYNTHASE"/>
    <property type="match status" value="1"/>
</dbReference>